<feature type="domain" description="Beta-Casp" evidence="3">
    <location>
        <begin position="255"/>
        <end position="382"/>
    </location>
</feature>
<dbReference type="Pfam" id="PF16661">
    <property type="entry name" value="Lactamase_B_6"/>
    <property type="match status" value="1"/>
</dbReference>
<dbReference type="AlphaFoldDB" id="A0A7C3UZF0"/>
<keyword evidence="1 4" id="KW-0378">Hydrolase</keyword>
<accession>A0A7C3UZF0</accession>
<dbReference type="PANTHER" id="PTHR11203">
    <property type="entry name" value="CLEAVAGE AND POLYADENYLATION SPECIFICITY FACTOR FAMILY MEMBER"/>
    <property type="match status" value="1"/>
</dbReference>
<protein>
    <submittedName>
        <fullName evidence="4">MBL fold metallo-hydrolase</fullName>
    </submittedName>
</protein>
<dbReference type="InterPro" id="IPR050698">
    <property type="entry name" value="MBL"/>
</dbReference>
<dbReference type="Pfam" id="PF10996">
    <property type="entry name" value="Beta-Casp"/>
    <property type="match status" value="1"/>
</dbReference>
<evidence type="ECO:0000259" key="2">
    <source>
        <dbReference type="SMART" id="SM00849"/>
    </source>
</evidence>
<dbReference type="InterPro" id="IPR011108">
    <property type="entry name" value="RMMBL"/>
</dbReference>
<dbReference type="PANTHER" id="PTHR11203:SF37">
    <property type="entry name" value="INTEGRATOR COMPLEX SUBUNIT 11"/>
    <property type="match status" value="1"/>
</dbReference>
<dbReference type="GO" id="GO:0004521">
    <property type="term" value="F:RNA endonuclease activity"/>
    <property type="evidence" value="ECO:0007669"/>
    <property type="project" value="TreeGrafter"/>
</dbReference>
<evidence type="ECO:0000313" key="4">
    <source>
        <dbReference type="EMBL" id="HGF35316.1"/>
    </source>
</evidence>
<dbReference type="InterPro" id="IPR001279">
    <property type="entry name" value="Metallo-B-lactamas"/>
</dbReference>
<dbReference type="Gene3D" id="3.60.15.10">
    <property type="entry name" value="Ribonuclease Z/Hydroxyacylglutathione hydrolase-like"/>
    <property type="match status" value="1"/>
</dbReference>
<gene>
    <name evidence="4" type="ORF">ENW96_13220</name>
</gene>
<dbReference type="SMART" id="SM00849">
    <property type="entry name" value="Lactamase_B"/>
    <property type="match status" value="1"/>
</dbReference>
<name>A0A7C3UZF0_9BACT</name>
<dbReference type="SMART" id="SM01027">
    <property type="entry name" value="Beta-Casp"/>
    <property type="match status" value="1"/>
</dbReference>
<comment type="caution">
    <text evidence="4">The sequence shown here is derived from an EMBL/GenBank/DDBJ whole genome shotgun (WGS) entry which is preliminary data.</text>
</comment>
<reference evidence="4" key="1">
    <citation type="journal article" date="2020" name="mSystems">
        <title>Genome- and Community-Level Interaction Insights into Carbon Utilization and Element Cycling Functions of Hydrothermarchaeota in Hydrothermal Sediment.</title>
        <authorList>
            <person name="Zhou Z."/>
            <person name="Liu Y."/>
            <person name="Xu W."/>
            <person name="Pan J."/>
            <person name="Luo Z.H."/>
            <person name="Li M."/>
        </authorList>
    </citation>
    <scope>NUCLEOTIDE SEQUENCE [LARGE SCALE GENOMIC DNA]</scope>
    <source>
        <strain evidence="4">SpSt-897</strain>
    </source>
</reference>
<dbReference type="GO" id="GO:0016787">
    <property type="term" value="F:hydrolase activity"/>
    <property type="evidence" value="ECO:0007669"/>
    <property type="project" value="UniProtKB-KW"/>
</dbReference>
<evidence type="ECO:0000259" key="3">
    <source>
        <dbReference type="SMART" id="SM01027"/>
    </source>
</evidence>
<sequence>MKITFNGAVQTVTGSQHLITVNGQKILLDCGLYQGKRDEARKRNWEFHFSPVEIDALVLSHAHIDHSGNIPNLVRRGFRGKIVCTTATQDLCNAMLLDSGHIQEMDVAYVNRKRAELGQPPVEPIYTQEDAAKSLKYFQGIAYDEPYLLGPGVTLTLYDAGHLLGSAIVVLDFAEGDGRPSRRLVFTGDLGRTGVPILREPTTVEEADILLIESTYGSRLHPPIEDSARELEKAIRRTYERGGKVIIPAFAVERTQLLVYLLNNIYNRGGLPDLPVFVDSPLAVNVTEVFRRNPDYFDQRTRDLLRQDPEGDIFSFKKLIYVRDVEESKALNSRQGPCVIISASGMAEAGRIQHHLKNNIGDPRNTVLIVGWQAPNTLGRRLVEGQPVVRIFGMEYQVEAEVVTLNGFSGHADQMGLLQWMKAFRKRPEKIFVVHGDPEAAQVFAAKLQEDLGYRQVIIPSLYHTYEV</sequence>
<dbReference type="Gene3D" id="3.40.50.10890">
    <property type="match status" value="1"/>
</dbReference>
<dbReference type="InterPro" id="IPR022712">
    <property type="entry name" value="Beta_Casp"/>
</dbReference>
<feature type="domain" description="Metallo-beta-lactamase" evidence="2">
    <location>
        <begin position="13"/>
        <end position="250"/>
    </location>
</feature>
<dbReference type="InterPro" id="IPR036866">
    <property type="entry name" value="RibonucZ/Hydroxyglut_hydro"/>
</dbReference>
<dbReference type="Pfam" id="PF07521">
    <property type="entry name" value="RMMBL"/>
    <property type="match status" value="1"/>
</dbReference>
<organism evidence="4">
    <name type="scientific">Desulfobacca acetoxidans</name>
    <dbReference type="NCBI Taxonomy" id="60893"/>
    <lineage>
        <taxon>Bacteria</taxon>
        <taxon>Pseudomonadati</taxon>
        <taxon>Thermodesulfobacteriota</taxon>
        <taxon>Desulfobaccia</taxon>
        <taxon>Desulfobaccales</taxon>
        <taxon>Desulfobaccaceae</taxon>
        <taxon>Desulfobacca</taxon>
    </lineage>
</organism>
<proteinExistence type="predicted"/>
<dbReference type="EMBL" id="DTMF01000313">
    <property type="protein sequence ID" value="HGF35316.1"/>
    <property type="molecule type" value="Genomic_DNA"/>
</dbReference>
<dbReference type="SUPFAM" id="SSF56281">
    <property type="entry name" value="Metallo-hydrolase/oxidoreductase"/>
    <property type="match status" value="1"/>
</dbReference>
<dbReference type="CDD" id="cd16295">
    <property type="entry name" value="TTHA0252-CPSF-like_MBL-fold"/>
    <property type="match status" value="1"/>
</dbReference>
<evidence type="ECO:0000256" key="1">
    <source>
        <dbReference type="ARBA" id="ARBA00022801"/>
    </source>
</evidence>